<evidence type="ECO:0000259" key="9">
    <source>
        <dbReference type="PROSITE" id="PS50923"/>
    </source>
</evidence>
<dbReference type="PROSITE" id="PS50923">
    <property type="entry name" value="SUSHI"/>
    <property type="match status" value="7"/>
</dbReference>
<keyword evidence="3 8" id="KW-0768">Sushi</keyword>
<name>A0A7J7RUG3_MYOMY</name>
<dbReference type="InterPro" id="IPR051503">
    <property type="entry name" value="ComplSys_Reg/VirEntry_Med"/>
</dbReference>
<keyword evidence="5" id="KW-0677">Repeat</keyword>
<evidence type="ECO:0000313" key="10">
    <source>
        <dbReference type="EMBL" id="KAF6279768.1"/>
    </source>
</evidence>
<dbReference type="GO" id="GO:0007596">
    <property type="term" value="P:blood coagulation"/>
    <property type="evidence" value="ECO:0007669"/>
    <property type="project" value="TreeGrafter"/>
</dbReference>
<comment type="caution">
    <text evidence="8">Lacks conserved residue(s) required for the propagation of feature annotation.</text>
</comment>
<evidence type="ECO:0000256" key="3">
    <source>
        <dbReference type="ARBA" id="ARBA00022659"/>
    </source>
</evidence>
<dbReference type="PANTHER" id="PTHR45785:SF3">
    <property type="entry name" value="COAGULATION FACTOR XIII B CHAIN"/>
    <property type="match status" value="1"/>
</dbReference>
<dbReference type="InterPro" id="IPR000436">
    <property type="entry name" value="Sushi_SCR_CCP_dom"/>
</dbReference>
<dbReference type="AlphaFoldDB" id="A0A7J7RUG3"/>
<dbReference type="SMART" id="SM00032">
    <property type="entry name" value="CCP"/>
    <property type="match status" value="8"/>
</dbReference>
<gene>
    <name evidence="10" type="ORF">mMyoMyo1_004726</name>
</gene>
<dbReference type="FunFam" id="2.10.70.10:FF:000060">
    <property type="entry name" value="Complement inhibitory factor H"/>
    <property type="match status" value="1"/>
</dbReference>
<organism evidence="10 11">
    <name type="scientific">Myotis myotis</name>
    <name type="common">Greater mouse-eared bat</name>
    <name type="synonym">Vespertilio myotis</name>
    <dbReference type="NCBI Taxonomy" id="51298"/>
    <lineage>
        <taxon>Eukaryota</taxon>
        <taxon>Metazoa</taxon>
        <taxon>Chordata</taxon>
        <taxon>Craniata</taxon>
        <taxon>Vertebrata</taxon>
        <taxon>Euteleostomi</taxon>
        <taxon>Mammalia</taxon>
        <taxon>Eutheria</taxon>
        <taxon>Laurasiatheria</taxon>
        <taxon>Chiroptera</taxon>
        <taxon>Yangochiroptera</taxon>
        <taxon>Vespertilionidae</taxon>
        <taxon>Myotis</taxon>
    </lineage>
</organism>
<dbReference type="Gene3D" id="2.10.70.10">
    <property type="entry name" value="Complement Module, domain 1"/>
    <property type="match status" value="10"/>
</dbReference>
<keyword evidence="2" id="KW-0964">Secreted</keyword>
<comment type="subcellular location">
    <subcellularLocation>
        <location evidence="1">Secreted</location>
    </subcellularLocation>
</comment>
<feature type="domain" description="Sushi" evidence="9">
    <location>
        <begin position="521"/>
        <end position="581"/>
    </location>
</feature>
<dbReference type="SUPFAM" id="SSF57535">
    <property type="entry name" value="Complement control module/SCR domain"/>
    <property type="match status" value="10"/>
</dbReference>
<feature type="domain" description="Sushi" evidence="9">
    <location>
        <begin position="393"/>
        <end position="451"/>
    </location>
</feature>
<comment type="caution">
    <text evidence="10">The sequence shown here is derived from an EMBL/GenBank/DDBJ whole genome shotgun (WGS) entry which is preliminary data.</text>
</comment>
<feature type="domain" description="Sushi" evidence="9">
    <location>
        <begin position="271"/>
        <end position="328"/>
    </location>
</feature>
<sequence length="662" mass="74886">MAVESALDFFLELRSDCVLKYKPCGLPRVENGRIAVYYYTFESFYFPMAADQTLSFSCLAGYTTESGKQEDKTTCTAGGWSPQPRCFKKCARPALANGHISEAKLLYSVHEKLRYTCASGYTTPAGLAEEEVQCLPDGWSSPPACREEQDTCLAPELLHGNYSTAQTAFRLGDKVRYRCDLGYYSTKGESEEEAECRSHGWLLPPSCTKLVCTPLTSIENGYFQPVKPTYEEGDVVQFFCHENYYLSGPDLVQCYEFGWYPEFPVCQGKRTRCPPPPLPPHAKLKSIAASYHDGEAVFIECQLSFRLRGLEVIRCVNGKWTDPPKCIEEADKIACDEPPEVKYGEAIGTAETYFNGDRVAYSCQVGFDLRGPREITCELGTWTSPPQCVENFEICQYPPKITHGVIVGDVLPSYPTGAFVEYRCNEYYIMKGEKKSSCDHGLWSSAPLCLEPCEVSKEDMESSNIELKWEYEGKVLHGDLIDFVCKPGFDLAPSSPPSGLSAQCFQGQVQYPLCMRKESKGKCGPPPRIDHGFILNINLLNVSFESGSLVEYRCVTHYFLQGPVYAYCVDGVWTEPPVCLEPCNLSLEEMDRNNLLLKWHYDNSRLILHGEYTEFVCKINHYMTEVSAFAMELRVKCDRGKLKYPRCVSRRRMSYYKEPFKI</sequence>
<dbReference type="FunFam" id="2.10.70.10:FF:000054">
    <property type="entry name" value="Complement inhibitory factor H"/>
    <property type="match status" value="1"/>
</dbReference>
<keyword evidence="7" id="KW-0325">Glycoprotein</keyword>
<feature type="disulfide bond" evidence="8">
    <location>
        <begin position="395"/>
        <end position="438"/>
    </location>
</feature>
<feature type="domain" description="Sushi" evidence="9">
    <location>
        <begin position="333"/>
        <end position="390"/>
    </location>
</feature>
<dbReference type="Pfam" id="PF00084">
    <property type="entry name" value="Sushi"/>
    <property type="match status" value="8"/>
</dbReference>
<dbReference type="CDD" id="cd00033">
    <property type="entry name" value="CCP"/>
    <property type="match status" value="7"/>
</dbReference>
<evidence type="ECO:0000256" key="6">
    <source>
        <dbReference type="ARBA" id="ARBA00023157"/>
    </source>
</evidence>
<accession>A0A7J7RUG3</accession>
<dbReference type="EMBL" id="JABWUV010000021">
    <property type="protein sequence ID" value="KAF6279768.1"/>
    <property type="molecule type" value="Genomic_DNA"/>
</dbReference>
<keyword evidence="11" id="KW-1185">Reference proteome</keyword>
<keyword evidence="4" id="KW-0732">Signal</keyword>
<dbReference type="InterPro" id="IPR035976">
    <property type="entry name" value="Sushi/SCR/CCP_sf"/>
</dbReference>
<protein>
    <submittedName>
        <fullName evidence="10">Coagulation factor XIII B chain</fullName>
    </submittedName>
</protein>
<reference evidence="10 11" key="1">
    <citation type="journal article" date="2020" name="Nature">
        <title>Six reference-quality genomes reveal evolution of bat adaptations.</title>
        <authorList>
            <person name="Jebb D."/>
            <person name="Huang Z."/>
            <person name="Pippel M."/>
            <person name="Hughes G.M."/>
            <person name="Lavrichenko K."/>
            <person name="Devanna P."/>
            <person name="Winkler S."/>
            <person name="Jermiin L.S."/>
            <person name="Skirmuntt E.C."/>
            <person name="Katzourakis A."/>
            <person name="Burkitt-Gray L."/>
            <person name="Ray D.A."/>
            <person name="Sullivan K.A.M."/>
            <person name="Roscito J.G."/>
            <person name="Kirilenko B.M."/>
            <person name="Davalos L.M."/>
            <person name="Corthals A.P."/>
            <person name="Power M.L."/>
            <person name="Jones G."/>
            <person name="Ransome R.D."/>
            <person name="Dechmann D.K.N."/>
            <person name="Locatelli A.G."/>
            <person name="Puechmaille S.J."/>
            <person name="Fedrigo O."/>
            <person name="Jarvis E.D."/>
            <person name="Hiller M."/>
            <person name="Vernes S.C."/>
            <person name="Myers E.W."/>
            <person name="Teeling E.C."/>
        </authorList>
    </citation>
    <scope>NUCLEOTIDE SEQUENCE [LARGE SCALE GENOMIC DNA]</scope>
    <source>
        <strain evidence="10">MMyoMyo1</strain>
        <tissue evidence="10">Flight muscle</tissue>
    </source>
</reference>
<keyword evidence="6 8" id="KW-1015">Disulfide bond</keyword>
<evidence type="ECO:0000313" key="11">
    <source>
        <dbReference type="Proteomes" id="UP000527355"/>
    </source>
</evidence>
<dbReference type="PANTHER" id="PTHR45785">
    <property type="entry name" value="COMPLEMENT FACTOR H-RELATED"/>
    <property type="match status" value="1"/>
</dbReference>
<evidence type="ECO:0000256" key="8">
    <source>
        <dbReference type="PROSITE-ProRule" id="PRU00302"/>
    </source>
</evidence>
<feature type="domain" description="Sushi" evidence="9">
    <location>
        <begin position="150"/>
        <end position="209"/>
    </location>
</feature>
<evidence type="ECO:0000256" key="7">
    <source>
        <dbReference type="ARBA" id="ARBA00023180"/>
    </source>
</evidence>
<proteinExistence type="predicted"/>
<evidence type="ECO:0000256" key="1">
    <source>
        <dbReference type="ARBA" id="ARBA00004613"/>
    </source>
</evidence>
<evidence type="ECO:0000256" key="4">
    <source>
        <dbReference type="ARBA" id="ARBA00022729"/>
    </source>
</evidence>
<evidence type="ECO:0000256" key="2">
    <source>
        <dbReference type="ARBA" id="ARBA00022525"/>
    </source>
</evidence>
<feature type="domain" description="Sushi" evidence="9">
    <location>
        <begin position="88"/>
        <end position="147"/>
    </location>
</feature>
<dbReference type="VEuPathDB" id="HostDB:GeneID_118678951"/>
<feature type="domain" description="Sushi" evidence="9">
    <location>
        <begin position="210"/>
        <end position="268"/>
    </location>
</feature>
<dbReference type="GO" id="GO:0005576">
    <property type="term" value="C:extracellular region"/>
    <property type="evidence" value="ECO:0007669"/>
    <property type="project" value="UniProtKB-SubCell"/>
</dbReference>
<dbReference type="Proteomes" id="UP000527355">
    <property type="component" value="Unassembled WGS sequence"/>
</dbReference>
<evidence type="ECO:0000256" key="5">
    <source>
        <dbReference type="ARBA" id="ARBA00022737"/>
    </source>
</evidence>